<reference evidence="10" key="2">
    <citation type="submission" date="2012-08" db="EMBL/GenBank/DDBJ databases">
        <title>Genome sequence of Kazachstania naganishii.</title>
        <authorList>
            <person name="Gordon J.L."/>
            <person name="Armisen D."/>
            <person name="Proux-Wera E."/>
            <person name="OhEigeartaigh S.S."/>
            <person name="Byrne K.P."/>
            <person name="Wolfe K.H."/>
        </authorList>
    </citation>
    <scope>NUCLEOTIDE SEQUENCE [LARGE SCALE GENOMIC DNA]</scope>
    <source>
        <strain evidence="10">ATCC MYA-139 / BCRC 22969 / CBS 8797 / CCRC 22969 / KCTC 17520 / NBRC 10181 / NCYC 3082</strain>
    </source>
</reference>
<keyword evidence="7" id="KW-0547">Nucleotide-binding</keyword>
<dbReference type="GO" id="GO:0005829">
    <property type="term" value="C:cytosol"/>
    <property type="evidence" value="ECO:0007669"/>
    <property type="project" value="TreeGrafter"/>
</dbReference>
<evidence type="ECO:0000313" key="10">
    <source>
        <dbReference type="Proteomes" id="UP000006310"/>
    </source>
</evidence>
<evidence type="ECO:0000256" key="3">
    <source>
        <dbReference type="ARBA" id="ARBA00022722"/>
    </source>
</evidence>
<accession>J7S714</accession>
<dbReference type="EC" id="3.6.1.-" evidence="7"/>
<evidence type="ECO:0000259" key="8">
    <source>
        <dbReference type="Pfam" id="PF08652"/>
    </source>
</evidence>
<dbReference type="GO" id="GO:0110155">
    <property type="term" value="P:NAD-cap decapping"/>
    <property type="evidence" value="ECO:0007669"/>
    <property type="project" value="TreeGrafter"/>
</dbReference>
<dbReference type="InterPro" id="IPR013961">
    <property type="entry name" value="RAI1"/>
</dbReference>
<dbReference type="InterPro" id="IPR039039">
    <property type="entry name" value="RAI1-like_fam"/>
</dbReference>
<comment type="function">
    <text evidence="7">Decapping enzyme for NAD-capped RNAs: specifically hydrolyzes the nicotinamide adenine dinucleotide (NAD) cap from a subset of RNAs by removing the entire NAD moiety from the 5'-end of an NAD-capped RNA.</text>
</comment>
<name>J7S714_HUIN7</name>
<feature type="domain" description="RAI1-like" evidence="8">
    <location>
        <begin position="17"/>
        <end position="378"/>
    </location>
</feature>
<dbReference type="Pfam" id="PF08652">
    <property type="entry name" value="RAI1"/>
    <property type="match status" value="1"/>
</dbReference>
<evidence type="ECO:0000256" key="7">
    <source>
        <dbReference type="RuleBase" id="RU367113"/>
    </source>
</evidence>
<protein>
    <recommendedName>
        <fullName evidence="7">Decapping nuclease</fullName>
        <ecNumber evidence="7">3.6.1.-</ecNumber>
    </recommendedName>
</protein>
<comment type="subcellular location">
    <subcellularLocation>
        <location evidence="7">Nucleus</location>
    </subcellularLocation>
</comment>
<dbReference type="GeneID" id="34525735"/>
<dbReference type="HOGENOM" id="CLU_024877_4_1_1"/>
<dbReference type="eggNOG" id="KOG1982">
    <property type="taxonomic scope" value="Eukaryota"/>
</dbReference>
<dbReference type="OrthoDB" id="5853397at2759"/>
<dbReference type="EMBL" id="HE978317">
    <property type="protein sequence ID" value="CCK70046.1"/>
    <property type="molecule type" value="Genomic_DNA"/>
</dbReference>
<comment type="catalytic activity">
    <reaction evidence="6">
        <text>a 5'-end NAD(+)-phospho-ribonucleoside in mRNA + H2O = a 5'-end phospho-ribonucleoside in mRNA + NAD(+) + H(+)</text>
        <dbReference type="Rhea" id="RHEA:60880"/>
        <dbReference type="Rhea" id="RHEA-COMP:15692"/>
        <dbReference type="Rhea" id="RHEA-COMP:15698"/>
        <dbReference type="ChEBI" id="CHEBI:15377"/>
        <dbReference type="ChEBI" id="CHEBI:15378"/>
        <dbReference type="ChEBI" id="CHEBI:57540"/>
        <dbReference type="ChEBI" id="CHEBI:138282"/>
        <dbReference type="ChEBI" id="CHEBI:144029"/>
    </reaction>
    <physiologicalReaction direction="left-to-right" evidence="6">
        <dbReference type="Rhea" id="RHEA:60881"/>
    </physiologicalReaction>
</comment>
<keyword evidence="10" id="KW-1185">Reference proteome</keyword>
<dbReference type="GO" id="GO:0005634">
    <property type="term" value="C:nucleus"/>
    <property type="evidence" value="ECO:0007669"/>
    <property type="project" value="UniProtKB-SubCell"/>
</dbReference>
<keyword evidence="7" id="KW-0378">Hydrolase</keyword>
<dbReference type="GO" id="GO:0003723">
    <property type="term" value="F:RNA binding"/>
    <property type="evidence" value="ECO:0007669"/>
    <property type="project" value="UniProtKB-KW"/>
</dbReference>
<keyword evidence="7" id="KW-0479">Metal-binding</keyword>
<dbReference type="RefSeq" id="XP_022464292.1">
    <property type="nucleotide sequence ID" value="XM_022607725.1"/>
</dbReference>
<dbReference type="GO" id="GO:0034353">
    <property type="term" value="F:mRNA 5'-diphosphatase activity"/>
    <property type="evidence" value="ECO:0007669"/>
    <property type="project" value="TreeGrafter"/>
</dbReference>
<comment type="catalytic activity">
    <reaction evidence="5">
        <text>a 5'-end triphospho-ribonucleoside in mRNA + H2O = a 5'-end phospho-ribonucleoside in mRNA + diphosphate + H(+)</text>
        <dbReference type="Rhea" id="RHEA:78683"/>
        <dbReference type="Rhea" id="RHEA-COMP:15692"/>
        <dbReference type="Rhea" id="RHEA-COMP:17164"/>
        <dbReference type="ChEBI" id="CHEBI:15377"/>
        <dbReference type="ChEBI" id="CHEBI:15378"/>
        <dbReference type="ChEBI" id="CHEBI:33019"/>
        <dbReference type="ChEBI" id="CHEBI:138282"/>
        <dbReference type="ChEBI" id="CHEBI:167618"/>
    </reaction>
    <physiologicalReaction direction="left-to-right" evidence="5">
        <dbReference type="Rhea" id="RHEA:78684"/>
    </physiologicalReaction>
</comment>
<evidence type="ECO:0000256" key="6">
    <source>
        <dbReference type="ARBA" id="ARBA00048124"/>
    </source>
</evidence>
<gene>
    <name evidence="9" type="primary">KNAG0D02970</name>
    <name evidence="9" type="ordered locus">KNAG_0D02970</name>
</gene>
<dbReference type="GO" id="GO:0000166">
    <property type="term" value="F:nucleotide binding"/>
    <property type="evidence" value="ECO:0007669"/>
    <property type="project" value="UniProtKB-KW"/>
</dbReference>
<dbReference type="PANTHER" id="PTHR12395">
    <property type="entry name" value="DOM-3 RELATED"/>
    <property type="match status" value="1"/>
</dbReference>
<dbReference type="GO" id="GO:0004518">
    <property type="term" value="F:nuclease activity"/>
    <property type="evidence" value="ECO:0007669"/>
    <property type="project" value="UniProtKB-KW"/>
</dbReference>
<reference evidence="9 10" key="1">
    <citation type="journal article" date="2011" name="Proc. Natl. Acad. Sci. U.S.A.">
        <title>Evolutionary erosion of yeast sex chromosomes by mating-type switching accidents.</title>
        <authorList>
            <person name="Gordon J.L."/>
            <person name="Armisen D."/>
            <person name="Proux-Wera E."/>
            <person name="Oheigeartaigh S.S."/>
            <person name="Byrne K.P."/>
            <person name="Wolfe K.H."/>
        </authorList>
    </citation>
    <scope>NUCLEOTIDE SEQUENCE [LARGE SCALE GENOMIC DNA]</scope>
    <source>
        <strain evidence="10">ATCC MYA-139 / BCRC 22969 / CBS 8797 / CCRC 22969 / KCTC 17520 / NBRC 10181 / NCYC 3082</strain>
    </source>
</reference>
<evidence type="ECO:0000256" key="1">
    <source>
        <dbReference type="ARBA" id="ARBA00001968"/>
    </source>
</evidence>
<dbReference type="Proteomes" id="UP000006310">
    <property type="component" value="Chromosome 4"/>
</dbReference>
<evidence type="ECO:0000256" key="5">
    <source>
        <dbReference type="ARBA" id="ARBA00044692"/>
    </source>
</evidence>
<evidence type="ECO:0000313" key="9">
    <source>
        <dbReference type="EMBL" id="CCK70046.1"/>
    </source>
</evidence>
<dbReference type="STRING" id="1071383.J7S714"/>
<comment type="catalytic activity">
    <reaction evidence="4">
        <text>a 5'-end (N(7)-methyl 5'-triphosphoguanosine)-ribonucleoside-ribonucleotide in mRNA + H2O = a (N(7)-methyl 5'-triphosphoguanosine)-nucleoside + a 5'-end phospho-ribonucleoside in mRNA + H(+)</text>
        <dbReference type="Rhea" id="RHEA:66928"/>
        <dbReference type="Rhea" id="RHEA-COMP:15692"/>
        <dbReference type="Rhea" id="RHEA-COMP:17313"/>
        <dbReference type="ChEBI" id="CHEBI:15377"/>
        <dbReference type="ChEBI" id="CHEBI:15378"/>
        <dbReference type="ChEBI" id="CHEBI:138282"/>
        <dbReference type="ChEBI" id="CHEBI:172876"/>
        <dbReference type="ChEBI" id="CHEBI:172877"/>
    </reaction>
    <physiologicalReaction direction="left-to-right" evidence="4">
        <dbReference type="Rhea" id="RHEA:66929"/>
    </physiologicalReaction>
</comment>
<dbReference type="KEGG" id="kng:KNAG_0D02970"/>
<proteinExistence type="inferred from homology"/>
<keyword evidence="7" id="KW-0694">RNA-binding</keyword>
<dbReference type="AlphaFoldDB" id="J7S714"/>
<organism evidence="9 10">
    <name type="scientific">Huiozyma naganishii (strain ATCC MYA-139 / BCRC 22969 / CBS 8797 / KCTC 17520 / NBRC 10181 / NCYC 3082 / Yp74L-3)</name>
    <name type="common">Yeast</name>
    <name type="synonym">Kazachstania naganishii</name>
    <dbReference type="NCBI Taxonomy" id="1071383"/>
    <lineage>
        <taxon>Eukaryota</taxon>
        <taxon>Fungi</taxon>
        <taxon>Dikarya</taxon>
        <taxon>Ascomycota</taxon>
        <taxon>Saccharomycotina</taxon>
        <taxon>Saccharomycetes</taxon>
        <taxon>Saccharomycetales</taxon>
        <taxon>Saccharomycetaceae</taxon>
        <taxon>Huiozyma</taxon>
    </lineage>
</organism>
<sequence length="386" mass="44480">MQWGLSLRERGDTTTLRQPRELGCYSRTASDEVYVNDDRNLSYYYFPDELVGRQFNLSHGFERFQDRNRTIRDTCSLRGLLGVIQDVEEKRGKRLSADIVTFRGIIRKVISAAIEPPRRNDRPLELQVLVFDGQVFIKDVAYPERDSVTVPSFTGYKFETLTTIPRPLPYMDREAVESRFEKTVGNGDEYAIAVTTGIGACKMVLGAEVDGVFDFKEHSDGDADGPVRAVDNLQHYLELKCTMDIRNEADAAAFEGKMFRTWLQCFLVGVPRIIYGFRNRQYLLQTVEEYTTADIPQMVGSHNPQLHSAFRDAIRWYGRFTEWLLQVIPRGDRQATTRAYRLVSDPRVSGKLQLIEVPSGSDEYTEMVNNEEFLNSGFKEWRRSLW</sequence>
<comment type="similarity">
    <text evidence="2 7">Belongs to the DXO/Dom3Z family.</text>
</comment>
<keyword evidence="3 7" id="KW-0540">Nuclease</keyword>
<dbReference type="GO" id="GO:0000956">
    <property type="term" value="P:nuclear-transcribed mRNA catabolic process"/>
    <property type="evidence" value="ECO:0007669"/>
    <property type="project" value="TreeGrafter"/>
</dbReference>
<dbReference type="PANTHER" id="PTHR12395:SF9">
    <property type="entry name" value="DECAPPING AND EXORIBONUCLEASE PROTEIN"/>
    <property type="match status" value="1"/>
</dbReference>
<dbReference type="GO" id="GO:0046872">
    <property type="term" value="F:metal ion binding"/>
    <property type="evidence" value="ECO:0007669"/>
    <property type="project" value="UniProtKB-KW"/>
</dbReference>
<evidence type="ECO:0000256" key="4">
    <source>
        <dbReference type="ARBA" id="ARBA00044676"/>
    </source>
</evidence>
<keyword evidence="7" id="KW-0539">Nucleus</keyword>
<comment type="cofactor">
    <cofactor evidence="1 7">
        <name>a divalent metal cation</name>
        <dbReference type="ChEBI" id="CHEBI:60240"/>
    </cofactor>
</comment>
<evidence type="ECO:0000256" key="2">
    <source>
        <dbReference type="ARBA" id="ARBA00006562"/>
    </source>
</evidence>